<feature type="repeat" description="PPR" evidence="3">
    <location>
        <begin position="243"/>
        <end position="277"/>
    </location>
</feature>
<dbReference type="PROSITE" id="PS51375">
    <property type="entry name" value="PPR"/>
    <property type="match status" value="16"/>
</dbReference>
<dbReference type="Proteomes" id="UP001141552">
    <property type="component" value="Unassembled WGS sequence"/>
</dbReference>
<dbReference type="EMBL" id="JAKUCV010003347">
    <property type="protein sequence ID" value="KAJ4839334.1"/>
    <property type="molecule type" value="Genomic_DNA"/>
</dbReference>
<feature type="repeat" description="PPR" evidence="3">
    <location>
        <begin position="823"/>
        <end position="853"/>
    </location>
</feature>
<comment type="similarity">
    <text evidence="1">Belongs to the PPR family. P subfamily.</text>
</comment>
<feature type="repeat" description="PPR" evidence="3">
    <location>
        <begin position="310"/>
        <end position="344"/>
    </location>
</feature>
<sequence length="1829" mass="204927">MRKRALTIFLSHSLASHKQNPVFHPALLSRQNLILILTRFTSSFASSSSSSPRDDLQGWVDPGDPVEDCRVESFTAEEFASLRDSLLSPNNDTQMFGPGKCSNDAVSIANVIMHNHDGFGNNTQKLLRQFRQKLSPSLVVEVLGMVNNPELGVKFFIWAGRQIGYYHTLPVYNALLEIMERDSDYKRANERLPEHFLREIKEDDKEVLGKLLNVFIRNCCQNGMWNAALEELGRLKDLGYKPSRLTYNALVQVFLRFERLDTASLIHREMVGLGYRMDEFTLGCFAHSLCKAGKWREALALIEKEEFVPNTVLYTKMISGLCEASLFEEAMDFLNRMRASSCLPNVVTYRILLCGCLGKKQLGRCKRILNMMITEGCYPSPQIFNSLVHAYCRSADYSYAYKLLKKMEKCGNVPGYVVYNILIGGICGNEELPNSDSLDLAEQAYAEMLNAGVVLNKVNVSNFARCLCGVGKFDKAYNVIREMMSKGFIPDTSTYSKVIGYLCNAFKVEMAFLLFQEMIKNGVTPDVHIYTTLIDSFCKAGLIEQARHWFNEMESVGCAPNVVTYTALIHSYLKARKVAGANELFEMMLSKGCLPNIVTYTALIDGYCKAGEIEKACQIYAQMKKAKVDTLNGDMCFQVVDMDAKEPNVFTYGALIDGLCKAHKVKEARELLEAMSVEGCEPNQIVYDALIDGCCKVGKIDEAQEVFTKMLEHGFSPNVYTYSSLIDRLFKDKRLDLALKVLSKMLESSCPPNVVTYTEMIDGLCKVGKTDEAYKLMIMMEEKGCYPNVVTYTAMIDGFGKVGKVEKSLELLQQMCSKGCAPNFVTYSVLINHCCSAGLLNEAHRLLEEMKQTYWPRHKANYNKVIEGFNREFVASLGLLVEMGGNDSMPISPAYRLLINHFIKVGRLEKAVELNEELSSFSSFSAAQQNIYVSLIENLSLTHKVDKAFKLYAEMIERGGVPELSVFVHLIKGLVRVNRWEEALQLSHGMCQMGVQWVHEEDAIGHPQSLKFEVMESSTSAYTLDLTTNAKNKQTNKQTVMFSINSLTCSSPPPCLFANRSIALRSPQTVFSAVKRGGPPRTLRRNNHNPSKPYSEIKAEAGRHPKSNADDQTLELVIDVPTIKAAVSSKLEQLVVSTDDAFRDLSTLVTVEENSRIVLSCRKSTLQYCAVVLLCGFLAGFPCRALGRLWFGFWRGLKKQKALLRRDRSLGGREVVLAAAPNAPRVLEDPLSLYIEPGPERSYWDRSKRKVPKWWPESVAEDRDLLLDEEDSRRQANRLVREITSNRTAGKDVSENNVIQLRQICRASGVQVSFGTTNTRDAFYRAAINFVLDACSRAASSSVEIAGENAQHFIAGLAENIGLEIIRAARMVSAAVATRTRSSFLQAWALEVQGKHSEAVTELSRLCLVLQTFPAEETSPEMEAVARGLGKHLKLEQREILMKMFTTVCSEESHRSAADALGKFDFHNPNNPYRDAETDYSYTATDQSLQLVLLDVNRVKAAASSKLERLVVSTRDAFHDLRTLVALDENNRIVFSCRRSTLEYCGVVLLCGFVAVSAFKALGRLWLGFRRRLVSGQQSVVVRRDRSLGGREVVVAVADTRPRQDVERKKSARVLDDPLSLSGSDIESGLEGDGWRSHWDRSQRKLPKWWPESVADGRDFSLDYEECRRQAYRLVREISNNRTAGKDVSRSDVIQIAGENPQHFIAGLAENIGLENIRAARMVSAAVAVRTRSSFLQAWALEVQGKHSEAVSELSTLCLVLQAFPPEESSPEMEMVARGLGKHLKLEQREILMRKFTTVCSEESHRSAADALGLVSSHFLTFAESPLEM</sequence>
<feature type="region of interest" description="Disordered" evidence="4">
    <location>
        <begin position="1075"/>
        <end position="1107"/>
    </location>
</feature>
<feature type="repeat" description="PPR" evidence="3">
    <location>
        <begin position="491"/>
        <end position="525"/>
    </location>
</feature>
<gene>
    <name evidence="5" type="ORF">Tsubulata_029969</name>
</gene>
<keyword evidence="2" id="KW-0677">Repeat</keyword>
<feature type="repeat" description="PPR" evidence="3">
    <location>
        <begin position="788"/>
        <end position="822"/>
    </location>
</feature>
<protein>
    <recommendedName>
        <fullName evidence="7">Pentatricopeptide repeat-containing protein</fullName>
    </recommendedName>
</protein>
<dbReference type="FunFam" id="1.25.40.10:FF:000558">
    <property type="entry name" value="Pentatricopeptide repeat-containing protein At5g39710"/>
    <property type="match status" value="1"/>
</dbReference>
<evidence type="ECO:0000313" key="5">
    <source>
        <dbReference type="EMBL" id="KAJ4839334.1"/>
    </source>
</evidence>
<organism evidence="5 6">
    <name type="scientific">Turnera subulata</name>
    <dbReference type="NCBI Taxonomy" id="218843"/>
    <lineage>
        <taxon>Eukaryota</taxon>
        <taxon>Viridiplantae</taxon>
        <taxon>Streptophyta</taxon>
        <taxon>Embryophyta</taxon>
        <taxon>Tracheophyta</taxon>
        <taxon>Spermatophyta</taxon>
        <taxon>Magnoliopsida</taxon>
        <taxon>eudicotyledons</taxon>
        <taxon>Gunneridae</taxon>
        <taxon>Pentapetalae</taxon>
        <taxon>rosids</taxon>
        <taxon>fabids</taxon>
        <taxon>Malpighiales</taxon>
        <taxon>Passifloraceae</taxon>
        <taxon>Turnera</taxon>
    </lineage>
</organism>
<feature type="repeat" description="PPR" evidence="3">
    <location>
        <begin position="380"/>
        <end position="414"/>
    </location>
</feature>
<evidence type="ECO:0008006" key="7">
    <source>
        <dbReference type="Google" id="ProtNLM"/>
    </source>
</evidence>
<reference evidence="5" key="1">
    <citation type="submission" date="2022-02" db="EMBL/GenBank/DDBJ databases">
        <authorList>
            <person name="Henning P.M."/>
            <person name="McCubbin A.G."/>
            <person name="Shore J.S."/>
        </authorList>
    </citation>
    <scope>NUCLEOTIDE SEQUENCE</scope>
    <source>
        <strain evidence="5">F60SS</strain>
        <tissue evidence="5">Leaves</tissue>
    </source>
</reference>
<evidence type="ECO:0000256" key="1">
    <source>
        <dbReference type="ARBA" id="ARBA00007626"/>
    </source>
</evidence>
<dbReference type="PANTHER" id="PTHR47932">
    <property type="entry name" value="ATPASE EXPRESSION PROTEIN 3"/>
    <property type="match status" value="1"/>
</dbReference>
<dbReference type="Pfam" id="PF13041">
    <property type="entry name" value="PPR_2"/>
    <property type="match status" value="6"/>
</dbReference>
<feature type="repeat" description="PPR" evidence="3">
    <location>
        <begin position="456"/>
        <end position="490"/>
    </location>
</feature>
<feature type="repeat" description="PPR" evidence="3">
    <location>
        <begin position="526"/>
        <end position="560"/>
    </location>
</feature>
<dbReference type="GO" id="GO:0003729">
    <property type="term" value="F:mRNA binding"/>
    <property type="evidence" value="ECO:0007669"/>
    <property type="project" value="TreeGrafter"/>
</dbReference>
<name>A0A9Q0FZ10_9ROSI</name>
<dbReference type="OrthoDB" id="185373at2759"/>
<reference evidence="5" key="2">
    <citation type="journal article" date="2023" name="Plants (Basel)">
        <title>Annotation of the Turnera subulata (Passifloraceae) Draft Genome Reveals the S-Locus Evolved after the Divergence of Turneroideae from Passifloroideae in a Stepwise Manner.</title>
        <authorList>
            <person name="Henning P.M."/>
            <person name="Roalson E.H."/>
            <person name="Mir W."/>
            <person name="McCubbin A.G."/>
            <person name="Shore J.S."/>
        </authorList>
    </citation>
    <scope>NUCLEOTIDE SEQUENCE</scope>
    <source>
        <strain evidence="5">F60SS</strain>
    </source>
</reference>
<dbReference type="InterPro" id="IPR011990">
    <property type="entry name" value="TPR-like_helical_dom_sf"/>
</dbReference>
<keyword evidence="6" id="KW-1185">Reference proteome</keyword>
<dbReference type="Pfam" id="PF01535">
    <property type="entry name" value="PPR"/>
    <property type="match status" value="2"/>
</dbReference>
<dbReference type="PANTHER" id="PTHR47932:SF63">
    <property type="entry name" value="OS08G0290000 PROTEIN"/>
    <property type="match status" value="1"/>
</dbReference>
<feature type="repeat" description="PPR" evidence="3">
    <location>
        <begin position="928"/>
        <end position="962"/>
    </location>
</feature>
<evidence type="ECO:0000256" key="3">
    <source>
        <dbReference type="PROSITE-ProRule" id="PRU00708"/>
    </source>
</evidence>
<dbReference type="Pfam" id="PF13812">
    <property type="entry name" value="PPR_3"/>
    <property type="match status" value="1"/>
</dbReference>
<proteinExistence type="inferred from homology"/>
<feature type="repeat" description="PPR" evidence="3">
    <location>
        <begin position="596"/>
        <end position="630"/>
    </location>
</feature>
<dbReference type="NCBIfam" id="TIGR00756">
    <property type="entry name" value="PPR"/>
    <property type="match status" value="15"/>
</dbReference>
<feature type="repeat" description="PPR" evidence="3">
    <location>
        <begin position="683"/>
        <end position="717"/>
    </location>
</feature>
<dbReference type="Pfam" id="PF12854">
    <property type="entry name" value="PPR_1"/>
    <property type="match status" value="2"/>
</dbReference>
<feature type="compositionally biased region" description="Basic and acidic residues" evidence="4">
    <location>
        <begin position="1095"/>
        <end position="1107"/>
    </location>
</feature>
<dbReference type="Gene3D" id="1.25.40.10">
    <property type="entry name" value="Tetratricopeptide repeat domain"/>
    <property type="match status" value="8"/>
</dbReference>
<dbReference type="SUPFAM" id="SSF81901">
    <property type="entry name" value="HCP-like"/>
    <property type="match status" value="1"/>
</dbReference>
<feature type="repeat" description="PPR" evidence="3">
    <location>
        <begin position="345"/>
        <end position="379"/>
    </location>
</feature>
<evidence type="ECO:0000313" key="6">
    <source>
        <dbReference type="Proteomes" id="UP001141552"/>
    </source>
</evidence>
<evidence type="ECO:0000256" key="2">
    <source>
        <dbReference type="ARBA" id="ARBA00022737"/>
    </source>
</evidence>
<feature type="repeat" description="PPR" evidence="3">
    <location>
        <begin position="648"/>
        <end position="682"/>
    </location>
</feature>
<accession>A0A9Q0FZ10</accession>
<feature type="repeat" description="PPR" evidence="3">
    <location>
        <begin position="561"/>
        <end position="595"/>
    </location>
</feature>
<dbReference type="InterPro" id="IPR002885">
    <property type="entry name" value="PPR_rpt"/>
</dbReference>
<feature type="repeat" description="PPR" evidence="3">
    <location>
        <begin position="753"/>
        <end position="787"/>
    </location>
</feature>
<evidence type="ECO:0000256" key="4">
    <source>
        <dbReference type="SAM" id="MobiDB-lite"/>
    </source>
</evidence>
<feature type="repeat" description="PPR" evidence="3">
    <location>
        <begin position="718"/>
        <end position="752"/>
    </location>
</feature>
<comment type="caution">
    <text evidence="5">The sequence shown here is derived from an EMBL/GenBank/DDBJ whole genome shotgun (WGS) entry which is preliminary data.</text>
</comment>